<organism evidence="2 3">
    <name type="scientific">Perkinsus olseni</name>
    <name type="common">Perkinsus atlanticus</name>
    <dbReference type="NCBI Taxonomy" id="32597"/>
    <lineage>
        <taxon>Eukaryota</taxon>
        <taxon>Sar</taxon>
        <taxon>Alveolata</taxon>
        <taxon>Perkinsozoa</taxon>
        <taxon>Perkinsea</taxon>
        <taxon>Perkinsida</taxon>
        <taxon>Perkinsidae</taxon>
        <taxon>Perkinsus</taxon>
    </lineage>
</organism>
<evidence type="ECO:0000313" key="2">
    <source>
        <dbReference type="EMBL" id="KAF4719057.1"/>
    </source>
</evidence>
<reference evidence="2 3" key="1">
    <citation type="submission" date="2020-04" db="EMBL/GenBank/DDBJ databases">
        <title>Perkinsus olseni comparative genomics.</title>
        <authorList>
            <person name="Bogema D.R."/>
        </authorList>
    </citation>
    <scope>NUCLEOTIDE SEQUENCE [LARGE SCALE GENOMIC DNA]</scope>
    <source>
        <strain evidence="2 3">ATCC PRA-207</strain>
    </source>
</reference>
<feature type="compositionally biased region" description="Basic and acidic residues" evidence="1">
    <location>
        <begin position="20"/>
        <end position="34"/>
    </location>
</feature>
<dbReference type="EMBL" id="JABANO010026133">
    <property type="protein sequence ID" value="KAF4719057.1"/>
    <property type="molecule type" value="Genomic_DNA"/>
</dbReference>
<protein>
    <submittedName>
        <fullName evidence="2">Uncharacterized protein</fullName>
    </submittedName>
</protein>
<name>A0A7J6RF12_PEROL</name>
<evidence type="ECO:0000256" key="1">
    <source>
        <dbReference type="SAM" id="MobiDB-lite"/>
    </source>
</evidence>
<keyword evidence="3" id="KW-1185">Reference proteome</keyword>
<evidence type="ECO:0000313" key="3">
    <source>
        <dbReference type="Proteomes" id="UP000553632"/>
    </source>
</evidence>
<feature type="non-terminal residue" evidence="2">
    <location>
        <position position="108"/>
    </location>
</feature>
<dbReference type="AlphaFoldDB" id="A0A7J6RF12"/>
<feature type="compositionally biased region" description="Acidic residues" evidence="1">
    <location>
        <begin position="86"/>
        <end position="99"/>
    </location>
</feature>
<accession>A0A7J6RF12</accession>
<proteinExistence type="predicted"/>
<comment type="caution">
    <text evidence="2">The sequence shown here is derived from an EMBL/GenBank/DDBJ whole genome shotgun (WGS) entry which is preliminary data.</text>
</comment>
<gene>
    <name evidence="2" type="ORF">FOZ63_003249</name>
</gene>
<dbReference type="Proteomes" id="UP000553632">
    <property type="component" value="Unassembled WGS sequence"/>
</dbReference>
<feature type="region of interest" description="Disordered" evidence="1">
    <location>
        <begin position="20"/>
        <end position="108"/>
    </location>
</feature>
<sequence length="108" mass="12501">DTVQSVLDLDFARYVRSLHHDQEDRERHLSELRDKRRRVHERHELHLPPPVEESSAIDTESSSEPSEEIQPLPAQGTAVDSTSPGDDSDEEEDFDEDDFAMNWRSKSM</sequence>